<keyword evidence="3" id="KW-1185">Reference proteome</keyword>
<sequence>MATKTTAISTRERLTVTEVCTDLGVSRSTFYEWRAKGTGPRCIKLPNGEIRVRRVELERWLDSREEAA</sequence>
<name>A0ABP4NLQ1_9ACTN</name>
<evidence type="ECO:0000259" key="1">
    <source>
        <dbReference type="Pfam" id="PF12728"/>
    </source>
</evidence>
<reference evidence="3" key="1">
    <citation type="journal article" date="2019" name="Int. J. Syst. Evol. Microbiol.">
        <title>The Global Catalogue of Microorganisms (GCM) 10K type strain sequencing project: providing services to taxonomists for standard genome sequencing and annotation.</title>
        <authorList>
            <consortium name="The Broad Institute Genomics Platform"/>
            <consortium name="The Broad Institute Genome Sequencing Center for Infectious Disease"/>
            <person name="Wu L."/>
            <person name="Ma J."/>
        </authorList>
    </citation>
    <scope>NUCLEOTIDE SEQUENCE [LARGE SCALE GENOMIC DNA]</scope>
    <source>
        <strain evidence="3">JCM 14969</strain>
    </source>
</reference>
<evidence type="ECO:0000313" key="3">
    <source>
        <dbReference type="Proteomes" id="UP001500393"/>
    </source>
</evidence>
<protein>
    <submittedName>
        <fullName evidence="2">Helix-turn-helix domain-containing protein</fullName>
    </submittedName>
</protein>
<organism evidence="2 3">
    <name type="scientific">Kribbella sancticallisti</name>
    <dbReference type="NCBI Taxonomy" id="460087"/>
    <lineage>
        <taxon>Bacteria</taxon>
        <taxon>Bacillati</taxon>
        <taxon>Actinomycetota</taxon>
        <taxon>Actinomycetes</taxon>
        <taxon>Propionibacteriales</taxon>
        <taxon>Kribbellaceae</taxon>
        <taxon>Kribbella</taxon>
    </lineage>
</organism>
<dbReference type="Gene3D" id="1.10.10.60">
    <property type="entry name" value="Homeodomain-like"/>
    <property type="match status" value="1"/>
</dbReference>
<dbReference type="SUPFAM" id="SSF46955">
    <property type="entry name" value="Putative DNA-binding domain"/>
    <property type="match status" value="1"/>
</dbReference>
<dbReference type="Proteomes" id="UP001500393">
    <property type="component" value="Unassembled WGS sequence"/>
</dbReference>
<dbReference type="EMBL" id="BAAAOS010000011">
    <property type="protein sequence ID" value="GAA1562582.1"/>
    <property type="molecule type" value="Genomic_DNA"/>
</dbReference>
<dbReference type="InterPro" id="IPR041657">
    <property type="entry name" value="HTH_17"/>
</dbReference>
<evidence type="ECO:0000313" key="2">
    <source>
        <dbReference type="EMBL" id="GAA1562582.1"/>
    </source>
</evidence>
<proteinExistence type="predicted"/>
<feature type="domain" description="Helix-turn-helix" evidence="1">
    <location>
        <begin position="14"/>
        <end position="64"/>
    </location>
</feature>
<dbReference type="RefSeq" id="WP_344211157.1">
    <property type="nucleotide sequence ID" value="NZ_BAAAOS010000011.1"/>
</dbReference>
<comment type="caution">
    <text evidence="2">The sequence shown here is derived from an EMBL/GenBank/DDBJ whole genome shotgun (WGS) entry which is preliminary data.</text>
</comment>
<dbReference type="InterPro" id="IPR009061">
    <property type="entry name" value="DNA-bd_dom_put_sf"/>
</dbReference>
<accession>A0ABP4NLQ1</accession>
<gene>
    <name evidence="2" type="ORF">GCM10009789_14690</name>
</gene>
<dbReference type="Pfam" id="PF12728">
    <property type="entry name" value="HTH_17"/>
    <property type="match status" value="1"/>
</dbReference>